<evidence type="ECO:0000256" key="4">
    <source>
        <dbReference type="ARBA" id="ARBA00022989"/>
    </source>
</evidence>
<organism evidence="13 14">
    <name type="scientific">Elysia marginata</name>
    <dbReference type="NCBI Taxonomy" id="1093978"/>
    <lineage>
        <taxon>Eukaryota</taxon>
        <taxon>Metazoa</taxon>
        <taxon>Spiralia</taxon>
        <taxon>Lophotrochozoa</taxon>
        <taxon>Mollusca</taxon>
        <taxon>Gastropoda</taxon>
        <taxon>Heterobranchia</taxon>
        <taxon>Euthyneura</taxon>
        <taxon>Panpulmonata</taxon>
        <taxon>Sacoglossa</taxon>
        <taxon>Placobranchoidea</taxon>
        <taxon>Plakobranchidae</taxon>
        <taxon>Elysia</taxon>
    </lineage>
</organism>
<feature type="transmembrane region" description="Helical" evidence="11">
    <location>
        <begin position="510"/>
        <end position="532"/>
    </location>
</feature>
<name>A0AAV4FE06_9GAST</name>
<feature type="transmembrane region" description="Helical" evidence="11">
    <location>
        <begin position="37"/>
        <end position="61"/>
    </location>
</feature>
<comment type="caution">
    <text evidence="13">The sequence shown here is derived from an EMBL/GenBank/DDBJ whole genome shotgun (WGS) entry which is preliminary data.</text>
</comment>
<dbReference type="CDD" id="cd00637">
    <property type="entry name" value="7tm_classA_rhodopsin-like"/>
    <property type="match status" value="2"/>
</dbReference>
<dbReference type="PANTHER" id="PTHR24230">
    <property type="entry name" value="G-PROTEIN COUPLED RECEPTOR"/>
    <property type="match status" value="1"/>
</dbReference>
<feature type="region of interest" description="Disordered" evidence="10">
    <location>
        <begin position="434"/>
        <end position="457"/>
    </location>
</feature>
<comment type="similarity">
    <text evidence="9">Belongs to the G-protein coupled receptor 1 family.</text>
</comment>
<accession>A0AAV4FE06</accession>
<sequence>MNVTDYLGYNDDSDLDGGNVTSKAQAASSFGPSFTEIIIICSIMFVFSILGIVGNAFAFLIYYRKRDKGTSTIFILSLAVTDFITCLIMIPFSMTNELLLYKLSSQFFCKVFMFLQTHLILLSSFIMVGIGIDRYFCICHPFLRVVTVPRAKIILVLMVILSSAICIIPCFFYSVYQQRTFNETIIVYNSTYREVLIEDSDSDELQVPLNITRWISSLSDAVLPTEASGGQAARGFPYGASPPPGYISASSAASLSPGGIQGTTASPPSYYTNGLFLEPARDFLDSIAGSGKPTLASPSQSRASSLLAASLTFLNTSTVLPSVESSTNAAENASYIVYEMVTREIYTGYCYQTYAVLPKQYLKYYQRFHASIFLVEFIILALLYILIYNTILVRRAWKAKRRRMSGYASTVNGKPEETQLTHINANATVNPEGGDAAPGLNGNGESQPSAETGLLNQRNKDPAAGRVSAAMRDRAFYANIRTAAMLFVVTVVFVISFMPSWFMGLKFLKFNIIVFYMFYINNVVNPIIYAFMNRAFRDDLVQLLKGCLRR</sequence>
<dbReference type="GO" id="GO:0008528">
    <property type="term" value="F:G protein-coupled peptide receptor activity"/>
    <property type="evidence" value="ECO:0007669"/>
    <property type="project" value="TreeGrafter"/>
</dbReference>
<protein>
    <submittedName>
        <fullName evidence="13">Orexin receptor type 2</fullName>
    </submittedName>
</protein>
<evidence type="ECO:0000313" key="14">
    <source>
        <dbReference type="Proteomes" id="UP000762676"/>
    </source>
</evidence>
<feature type="domain" description="G-protein coupled receptors family 1 profile" evidence="12">
    <location>
        <begin position="54"/>
        <end position="529"/>
    </location>
</feature>
<evidence type="ECO:0000256" key="2">
    <source>
        <dbReference type="ARBA" id="ARBA00022475"/>
    </source>
</evidence>
<evidence type="ECO:0000256" key="11">
    <source>
        <dbReference type="SAM" id="Phobius"/>
    </source>
</evidence>
<gene>
    <name evidence="13" type="ORF">ElyMa_005675900</name>
</gene>
<proteinExistence type="inferred from homology"/>
<evidence type="ECO:0000256" key="6">
    <source>
        <dbReference type="ARBA" id="ARBA00023136"/>
    </source>
</evidence>
<keyword evidence="8 9" id="KW-0807">Transducer</keyword>
<evidence type="ECO:0000256" key="8">
    <source>
        <dbReference type="ARBA" id="ARBA00023224"/>
    </source>
</evidence>
<feature type="transmembrane region" description="Helical" evidence="11">
    <location>
        <begin position="476"/>
        <end position="498"/>
    </location>
</feature>
<keyword evidence="4 11" id="KW-1133">Transmembrane helix</keyword>
<dbReference type="InterPro" id="IPR017452">
    <property type="entry name" value="GPCR_Rhodpsn_7TM"/>
</dbReference>
<dbReference type="Proteomes" id="UP000762676">
    <property type="component" value="Unassembled WGS sequence"/>
</dbReference>
<evidence type="ECO:0000256" key="9">
    <source>
        <dbReference type="RuleBase" id="RU000688"/>
    </source>
</evidence>
<dbReference type="PROSITE" id="PS50262">
    <property type="entry name" value="G_PROTEIN_RECEP_F1_2"/>
    <property type="match status" value="1"/>
</dbReference>
<dbReference type="Gene3D" id="1.20.1070.10">
    <property type="entry name" value="Rhodopsin 7-helix transmembrane proteins"/>
    <property type="match status" value="2"/>
</dbReference>
<reference evidence="13 14" key="1">
    <citation type="journal article" date="2021" name="Elife">
        <title>Chloroplast acquisition without the gene transfer in kleptoplastic sea slugs, Plakobranchus ocellatus.</title>
        <authorList>
            <person name="Maeda T."/>
            <person name="Takahashi S."/>
            <person name="Yoshida T."/>
            <person name="Shimamura S."/>
            <person name="Takaki Y."/>
            <person name="Nagai Y."/>
            <person name="Toyoda A."/>
            <person name="Suzuki Y."/>
            <person name="Arimoto A."/>
            <person name="Ishii H."/>
            <person name="Satoh N."/>
            <person name="Nishiyama T."/>
            <person name="Hasebe M."/>
            <person name="Maruyama T."/>
            <person name="Minagawa J."/>
            <person name="Obokata J."/>
            <person name="Shigenobu S."/>
        </authorList>
    </citation>
    <scope>NUCLEOTIDE SEQUENCE [LARGE SCALE GENOMIC DNA]</scope>
</reference>
<evidence type="ECO:0000313" key="13">
    <source>
        <dbReference type="EMBL" id="GFR71284.1"/>
    </source>
</evidence>
<feature type="compositionally biased region" description="Polar residues" evidence="10">
    <location>
        <begin position="443"/>
        <end position="457"/>
    </location>
</feature>
<feature type="transmembrane region" description="Helical" evidence="11">
    <location>
        <begin position="112"/>
        <end position="132"/>
    </location>
</feature>
<evidence type="ECO:0000256" key="5">
    <source>
        <dbReference type="ARBA" id="ARBA00023040"/>
    </source>
</evidence>
<evidence type="ECO:0000259" key="12">
    <source>
        <dbReference type="PROSITE" id="PS50262"/>
    </source>
</evidence>
<evidence type="ECO:0000256" key="7">
    <source>
        <dbReference type="ARBA" id="ARBA00023170"/>
    </source>
</evidence>
<dbReference type="Pfam" id="PF00001">
    <property type="entry name" value="7tm_1"/>
    <property type="match status" value="2"/>
</dbReference>
<dbReference type="PROSITE" id="PS00237">
    <property type="entry name" value="G_PROTEIN_RECEP_F1_1"/>
    <property type="match status" value="1"/>
</dbReference>
<keyword evidence="14" id="KW-1185">Reference proteome</keyword>
<dbReference type="GO" id="GO:0007218">
    <property type="term" value="P:neuropeptide signaling pathway"/>
    <property type="evidence" value="ECO:0007669"/>
    <property type="project" value="TreeGrafter"/>
</dbReference>
<evidence type="ECO:0000256" key="3">
    <source>
        <dbReference type="ARBA" id="ARBA00022692"/>
    </source>
</evidence>
<dbReference type="AlphaFoldDB" id="A0AAV4FE06"/>
<dbReference type="InterPro" id="IPR000276">
    <property type="entry name" value="GPCR_Rhodpsn"/>
</dbReference>
<dbReference type="PANTHER" id="PTHR24230:SF158">
    <property type="entry name" value="G-PROTEIN COUPLED RECEPTORS FAMILY 1 PROFILE DOMAIN-CONTAINING PROTEIN"/>
    <property type="match status" value="1"/>
</dbReference>
<dbReference type="PRINTS" id="PR00237">
    <property type="entry name" value="GPCRRHODOPSN"/>
</dbReference>
<keyword evidence="6 11" id="KW-0472">Membrane</keyword>
<keyword evidence="5 9" id="KW-0297">G-protein coupled receptor</keyword>
<keyword evidence="2" id="KW-1003">Cell membrane</keyword>
<dbReference type="SUPFAM" id="SSF81321">
    <property type="entry name" value="Family A G protein-coupled receptor-like"/>
    <property type="match status" value="2"/>
</dbReference>
<dbReference type="GO" id="GO:0005886">
    <property type="term" value="C:plasma membrane"/>
    <property type="evidence" value="ECO:0007669"/>
    <property type="project" value="UniProtKB-SubCell"/>
</dbReference>
<comment type="subcellular location">
    <subcellularLocation>
        <location evidence="1">Cell membrane</location>
        <topology evidence="1">Multi-pass membrane protein</topology>
    </subcellularLocation>
</comment>
<feature type="transmembrane region" description="Helical" evidence="11">
    <location>
        <begin position="73"/>
        <end position="92"/>
    </location>
</feature>
<evidence type="ECO:0000256" key="10">
    <source>
        <dbReference type="SAM" id="MobiDB-lite"/>
    </source>
</evidence>
<keyword evidence="7 9" id="KW-0675">Receptor</keyword>
<dbReference type="EMBL" id="BMAT01011361">
    <property type="protein sequence ID" value="GFR71284.1"/>
    <property type="molecule type" value="Genomic_DNA"/>
</dbReference>
<feature type="transmembrane region" description="Helical" evidence="11">
    <location>
        <begin position="368"/>
        <end position="393"/>
    </location>
</feature>
<feature type="transmembrane region" description="Helical" evidence="11">
    <location>
        <begin position="153"/>
        <end position="176"/>
    </location>
</feature>
<evidence type="ECO:0000256" key="1">
    <source>
        <dbReference type="ARBA" id="ARBA00004651"/>
    </source>
</evidence>
<keyword evidence="3 9" id="KW-0812">Transmembrane</keyword>